<dbReference type="EMBL" id="AP018712">
    <property type="protein sequence ID" value="BBE30930.1"/>
    <property type="molecule type" value="Genomic_DNA"/>
</dbReference>
<evidence type="ECO:0000313" key="1">
    <source>
        <dbReference type="EMBL" id="BBE30930.1"/>
    </source>
</evidence>
<dbReference type="Proteomes" id="UP000516361">
    <property type="component" value="Chromosome"/>
</dbReference>
<name>A0A7G1G3E8_9BACT</name>
<dbReference type="RefSeq" id="WP_190616181.1">
    <property type="nucleotide sequence ID" value="NZ_AP018712.1"/>
</dbReference>
<sequence length="159" mass="18622">MKNFKLIITFLSLLLILQISNFSKFNDYIEFNPFGYTIERNITMGGTILETKIDIKVTHIIMDLKKHDETYKLQMLNFKNIVNLMDFWYTFVNNYSDKITSAISAIPFVHGEFNSMYKGYILKAWFNGFDKTFFIITGTDKAGVEDLSYRIINFKINGD</sequence>
<proteinExistence type="predicted"/>
<reference evidence="1 2" key="1">
    <citation type="submission" date="2018-06" db="EMBL/GenBank/DDBJ databases">
        <title>Genome sequencing of Oceanotoga sp. sy52.</title>
        <authorList>
            <person name="Mori K."/>
        </authorList>
    </citation>
    <scope>NUCLEOTIDE SEQUENCE [LARGE SCALE GENOMIC DNA]</scope>
    <source>
        <strain evidence="2">sy52</strain>
    </source>
</reference>
<evidence type="ECO:0000313" key="2">
    <source>
        <dbReference type="Proteomes" id="UP000516361"/>
    </source>
</evidence>
<dbReference type="KEGG" id="ocy:OSSY52_10710"/>
<dbReference type="InParanoid" id="A0A7G1G3E8"/>
<gene>
    <name evidence="1" type="ORF">OSSY52_10710</name>
</gene>
<accession>A0A7G1G3E8</accession>
<protein>
    <submittedName>
        <fullName evidence="1">Uncharacterized protein</fullName>
    </submittedName>
</protein>
<keyword evidence="2" id="KW-1185">Reference proteome</keyword>
<dbReference type="AlphaFoldDB" id="A0A7G1G3E8"/>
<organism evidence="1 2">
    <name type="scientific">Tepiditoga spiralis</name>
    <dbReference type="NCBI Taxonomy" id="2108365"/>
    <lineage>
        <taxon>Bacteria</taxon>
        <taxon>Thermotogati</taxon>
        <taxon>Thermotogota</taxon>
        <taxon>Thermotogae</taxon>
        <taxon>Petrotogales</taxon>
        <taxon>Petrotogaceae</taxon>
        <taxon>Tepiditoga</taxon>
    </lineage>
</organism>